<reference evidence="2 3" key="1">
    <citation type="submission" date="2017-06" db="EMBL/GenBank/DDBJ databases">
        <title>Global population genomics of the pathogenic fungus Cryptococcus neoformans var. grubii.</title>
        <authorList>
            <person name="Cuomo C."/>
            <person name="Litvintseva A."/>
            <person name="Chen Y."/>
            <person name="Young S."/>
            <person name="Zeng Q."/>
            <person name="Chapman S."/>
            <person name="Gujja S."/>
            <person name="Saif S."/>
            <person name="Birren B."/>
        </authorList>
    </citation>
    <scope>NUCLEOTIDE SEQUENCE [LARGE SCALE GENOMIC DNA]</scope>
    <source>
        <strain evidence="2 3">Tu259-1</strain>
    </source>
</reference>
<dbReference type="Proteomes" id="UP000199727">
    <property type="component" value="Unassembled WGS sequence"/>
</dbReference>
<evidence type="ECO:0000313" key="2">
    <source>
        <dbReference type="EMBL" id="OXG24226.1"/>
    </source>
</evidence>
<sequence>MAIHVNDCITVYCCIYDHIFAANFASLRTTTAQHRIMRARGDSYMSDEDQSQARPQRSGAVKSHHPNRPSSMIHPLGSVSAYHTERQGEAYRWDAQLQLWTKVVTVGESETLEGAWLRREWLDVINKKMNPSVGWWCKSKHVPEELVTRTQQWVKEHCGDWKKTSADLHRMGMRAEVYQPLYQR</sequence>
<feature type="region of interest" description="Disordered" evidence="1">
    <location>
        <begin position="42"/>
        <end position="75"/>
    </location>
</feature>
<dbReference type="EMBL" id="AMKT01000034">
    <property type="protein sequence ID" value="OXG24226.1"/>
    <property type="molecule type" value="Genomic_DNA"/>
</dbReference>
<name>A0A854QHQ4_CRYNE</name>
<comment type="caution">
    <text evidence="2">The sequence shown here is derived from an EMBL/GenBank/DDBJ whole genome shotgun (WGS) entry which is preliminary data.</text>
</comment>
<evidence type="ECO:0000313" key="3">
    <source>
        <dbReference type="Proteomes" id="UP000199727"/>
    </source>
</evidence>
<accession>A0A854QHQ4</accession>
<dbReference type="AlphaFoldDB" id="A0A854QHQ4"/>
<proteinExistence type="predicted"/>
<gene>
    <name evidence="2" type="ORF">C361_02775</name>
</gene>
<organism evidence="2 3">
    <name type="scientific">Cryptococcus neoformans Tu259-1</name>
    <dbReference type="NCBI Taxonomy" id="1230072"/>
    <lineage>
        <taxon>Eukaryota</taxon>
        <taxon>Fungi</taxon>
        <taxon>Dikarya</taxon>
        <taxon>Basidiomycota</taxon>
        <taxon>Agaricomycotina</taxon>
        <taxon>Tremellomycetes</taxon>
        <taxon>Tremellales</taxon>
        <taxon>Cryptococcaceae</taxon>
        <taxon>Cryptococcus</taxon>
        <taxon>Cryptococcus neoformans species complex</taxon>
    </lineage>
</organism>
<protein>
    <submittedName>
        <fullName evidence="2">Uncharacterized protein</fullName>
    </submittedName>
</protein>
<evidence type="ECO:0000256" key="1">
    <source>
        <dbReference type="SAM" id="MobiDB-lite"/>
    </source>
</evidence>